<dbReference type="SUPFAM" id="SSF81383">
    <property type="entry name" value="F-box domain"/>
    <property type="match status" value="1"/>
</dbReference>
<dbReference type="Pfam" id="PF12937">
    <property type="entry name" value="F-box-like"/>
    <property type="match status" value="1"/>
</dbReference>
<dbReference type="GO" id="GO:0019005">
    <property type="term" value="C:SCF ubiquitin ligase complex"/>
    <property type="evidence" value="ECO:0007669"/>
    <property type="project" value="TreeGrafter"/>
</dbReference>
<dbReference type="PANTHER" id="PTHR13318">
    <property type="entry name" value="PARTNER OF PAIRED, ISOFORM B-RELATED"/>
    <property type="match status" value="1"/>
</dbReference>
<evidence type="ECO:0000313" key="3">
    <source>
        <dbReference type="Proteomes" id="UP001383192"/>
    </source>
</evidence>
<organism evidence="2 3">
    <name type="scientific">Paramarasmius palmivorus</name>
    <dbReference type="NCBI Taxonomy" id="297713"/>
    <lineage>
        <taxon>Eukaryota</taxon>
        <taxon>Fungi</taxon>
        <taxon>Dikarya</taxon>
        <taxon>Basidiomycota</taxon>
        <taxon>Agaricomycotina</taxon>
        <taxon>Agaricomycetes</taxon>
        <taxon>Agaricomycetidae</taxon>
        <taxon>Agaricales</taxon>
        <taxon>Marasmiineae</taxon>
        <taxon>Marasmiaceae</taxon>
        <taxon>Paramarasmius</taxon>
    </lineage>
</organism>
<sequence length="544" mass="61916">MEWKTDFKQAVVSFKQGRWEESLGFMNKALQDGGDQQHVIYDSRAAIYEKMGKVQEALMDAKIAIKLAPARWQSYVRASRLFLRIRRFEEAQKILVVAQTKLSSTEQRSRDALKSLENEVRETRRRCTYHIGTLPIELLSGIFQYLVDDDPHNALALTRISRHWRNIALSTPSLWQTLILSKNSPVRKCDQWIQRSKGRITELRLLKPLTSNLDWNPRHLRGIQWEHIRILRIEELDIANFPEEPEINQFLPRLEAVDIRYTAETMPRCHPIHLIVCWGPKVQHLSVEGTRSCAILPFPNSYRSLLSLTLRRVCIGTLDNLYKMLESNPLLEMLCLEGMVETFDSRPKSDLTLPHLHTLDSSFCAPTVFTVLTLPSLKKIYIRGGAIDTIVTKLLDSGSRSIEELSIVGCALSSNLLIELLSTNPALKSVTLNHLASISNPVIEALASSQLDDILCPLLQHLDLSRCPDVRTGQLIRLVNSRLPTNGYHSDEDGAVKPVARPIRTLKVDGCSGIEAKFLPWFGERLEWFSCVYATRRLAGSVRQ</sequence>
<gene>
    <name evidence="2" type="ORF">VNI00_013464</name>
</gene>
<dbReference type="AlphaFoldDB" id="A0AAW0BZ91"/>
<dbReference type="InterPro" id="IPR001810">
    <property type="entry name" value="F-box_dom"/>
</dbReference>
<comment type="caution">
    <text evidence="2">The sequence shown here is derived from an EMBL/GenBank/DDBJ whole genome shotgun (WGS) entry which is preliminary data.</text>
</comment>
<dbReference type="Gene3D" id="3.80.10.10">
    <property type="entry name" value="Ribonuclease Inhibitor"/>
    <property type="match status" value="1"/>
</dbReference>
<reference evidence="2 3" key="1">
    <citation type="submission" date="2024-01" db="EMBL/GenBank/DDBJ databases">
        <title>A draft genome for a cacao thread blight-causing isolate of Paramarasmius palmivorus.</title>
        <authorList>
            <person name="Baruah I.K."/>
            <person name="Bukari Y."/>
            <person name="Amoako-Attah I."/>
            <person name="Meinhardt L.W."/>
            <person name="Bailey B.A."/>
            <person name="Cohen S.P."/>
        </authorList>
    </citation>
    <scope>NUCLEOTIDE SEQUENCE [LARGE SCALE GENOMIC DNA]</scope>
    <source>
        <strain evidence="2 3">GH-12</strain>
    </source>
</reference>
<dbReference type="InterPro" id="IPR032675">
    <property type="entry name" value="LRR_dom_sf"/>
</dbReference>
<proteinExistence type="predicted"/>
<protein>
    <recommendedName>
        <fullName evidence="1">F-box domain-containing protein</fullName>
    </recommendedName>
</protein>
<dbReference type="InterPro" id="IPR011990">
    <property type="entry name" value="TPR-like_helical_dom_sf"/>
</dbReference>
<evidence type="ECO:0000259" key="1">
    <source>
        <dbReference type="PROSITE" id="PS50181"/>
    </source>
</evidence>
<feature type="domain" description="F-box" evidence="1">
    <location>
        <begin position="128"/>
        <end position="178"/>
    </location>
</feature>
<evidence type="ECO:0000313" key="2">
    <source>
        <dbReference type="EMBL" id="KAK7032094.1"/>
    </source>
</evidence>
<name>A0AAW0BZ91_9AGAR</name>
<dbReference type="GO" id="GO:0031146">
    <property type="term" value="P:SCF-dependent proteasomal ubiquitin-dependent protein catabolic process"/>
    <property type="evidence" value="ECO:0007669"/>
    <property type="project" value="TreeGrafter"/>
</dbReference>
<dbReference type="Gene3D" id="1.20.1280.50">
    <property type="match status" value="1"/>
</dbReference>
<dbReference type="PROSITE" id="PS50181">
    <property type="entry name" value="FBOX"/>
    <property type="match status" value="1"/>
</dbReference>
<dbReference type="Gene3D" id="1.25.40.10">
    <property type="entry name" value="Tetratricopeptide repeat domain"/>
    <property type="match status" value="1"/>
</dbReference>
<dbReference type="SUPFAM" id="SSF48452">
    <property type="entry name" value="TPR-like"/>
    <property type="match status" value="1"/>
</dbReference>
<dbReference type="Proteomes" id="UP001383192">
    <property type="component" value="Unassembled WGS sequence"/>
</dbReference>
<dbReference type="InterPro" id="IPR036047">
    <property type="entry name" value="F-box-like_dom_sf"/>
</dbReference>
<keyword evidence="3" id="KW-1185">Reference proteome</keyword>
<accession>A0AAW0BZ91</accession>
<dbReference type="SUPFAM" id="SSF52047">
    <property type="entry name" value="RNI-like"/>
    <property type="match status" value="1"/>
</dbReference>
<dbReference type="EMBL" id="JAYKXP010000068">
    <property type="protein sequence ID" value="KAK7032094.1"/>
    <property type="molecule type" value="Genomic_DNA"/>
</dbReference>